<keyword evidence="3" id="KW-1185">Reference proteome</keyword>
<name>A0A916TIK5_9HYPH</name>
<dbReference type="OrthoDB" id="6381507at2"/>
<dbReference type="GO" id="GO:0005975">
    <property type="term" value="P:carbohydrate metabolic process"/>
    <property type="evidence" value="ECO:0007669"/>
    <property type="project" value="InterPro"/>
</dbReference>
<dbReference type="PANTHER" id="PTHR33886:SF8">
    <property type="entry name" value="UNSATURATED RHAMNOGALACTURONAN HYDROLASE (EUROFUNG)"/>
    <property type="match status" value="1"/>
</dbReference>
<comment type="caution">
    <text evidence="2">The sequence shown here is derived from an EMBL/GenBank/DDBJ whole genome shotgun (WGS) entry which is preliminary data.</text>
</comment>
<gene>
    <name evidence="2" type="ORF">GCM10011316_18580</name>
</gene>
<sequence>MLCDDFFADYVAGYKPYKGGGWCYEDGLIYRGLELMHLASGQERWLTHLKRLVDARIQPGSKLAGYTLSEYNIDNIRPGGALLYLQALTGDSRYLACADLLAKQLESHPRTRSGVYWHKLRYPWQIWLDGLYMAAPFQIGYAHVRGRPDLVTDSINQLETALDHTYVPETGLYAHGFDEAREQSWADPVTGLSKAHWGRALGWLAMCLVDVADLIGPDAFAPLRGRTVDLLTRLRELQAGPGQWLQVIDQPGLPGNYVETSASAMFVYALERAATLGLVSDTPPDLLSGLCGAAIREDATGRQSMAGICEVAGLGGFEGTYRDGSPGYYLSEKVVDNDPKGIGPLMMCMAMVKMSRMEDLVPAG</sequence>
<keyword evidence="1 2" id="KW-0378">Hydrolase</keyword>
<evidence type="ECO:0000313" key="3">
    <source>
        <dbReference type="Proteomes" id="UP000605148"/>
    </source>
</evidence>
<reference evidence="2" key="2">
    <citation type="submission" date="2020-09" db="EMBL/GenBank/DDBJ databases">
        <authorList>
            <person name="Sun Q."/>
            <person name="Zhou Y."/>
        </authorList>
    </citation>
    <scope>NUCLEOTIDE SEQUENCE</scope>
    <source>
        <strain evidence="2">CGMCC 1.12426</strain>
    </source>
</reference>
<dbReference type="Gene3D" id="1.50.10.10">
    <property type="match status" value="1"/>
</dbReference>
<evidence type="ECO:0000256" key="1">
    <source>
        <dbReference type="ARBA" id="ARBA00022801"/>
    </source>
</evidence>
<dbReference type="PANTHER" id="PTHR33886">
    <property type="entry name" value="UNSATURATED RHAMNOGALACTURONAN HYDROLASE (EUROFUNG)"/>
    <property type="match status" value="1"/>
</dbReference>
<dbReference type="Proteomes" id="UP000605148">
    <property type="component" value="Unassembled WGS sequence"/>
</dbReference>
<protein>
    <submittedName>
        <fullName evidence="2">Family 88 glycosyl hydrolase</fullName>
    </submittedName>
</protein>
<dbReference type="InterPro" id="IPR010905">
    <property type="entry name" value="Glyco_hydro_88"/>
</dbReference>
<accession>A0A916TIK5</accession>
<dbReference type="RefSeq" id="WP_150496041.1">
    <property type="nucleotide sequence ID" value="NZ_BMFA01000005.1"/>
</dbReference>
<dbReference type="GO" id="GO:0016787">
    <property type="term" value="F:hydrolase activity"/>
    <property type="evidence" value="ECO:0007669"/>
    <property type="project" value="UniProtKB-KW"/>
</dbReference>
<dbReference type="AlphaFoldDB" id="A0A916TIK5"/>
<evidence type="ECO:0000313" key="2">
    <source>
        <dbReference type="EMBL" id="GGB46760.1"/>
    </source>
</evidence>
<dbReference type="SUPFAM" id="SSF48208">
    <property type="entry name" value="Six-hairpin glycosidases"/>
    <property type="match status" value="1"/>
</dbReference>
<dbReference type="InterPro" id="IPR012341">
    <property type="entry name" value="6hp_glycosidase-like_sf"/>
</dbReference>
<dbReference type="Pfam" id="PF07470">
    <property type="entry name" value="Glyco_hydro_88"/>
    <property type="match status" value="1"/>
</dbReference>
<dbReference type="InterPro" id="IPR008928">
    <property type="entry name" value="6-hairpin_glycosidase_sf"/>
</dbReference>
<proteinExistence type="predicted"/>
<reference evidence="2" key="1">
    <citation type="journal article" date="2014" name="Int. J. Syst. Evol. Microbiol.">
        <title>Complete genome sequence of Corynebacterium casei LMG S-19264T (=DSM 44701T), isolated from a smear-ripened cheese.</title>
        <authorList>
            <consortium name="US DOE Joint Genome Institute (JGI-PGF)"/>
            <person name="Walter F."/>
            <person name="Albersmeier A."/>
            <person name="Kalinowski J."/>
            <person name="Ruckert C."/>
        </authorList>
    </citation>
    <scope>NUCLEOTIDE SEQUENCE</scope>
    <source>
        <strain evidence="2">CGMCC 1.12426</strain>
    </source>
</reference>
<dbReference type="InterPro" id="IPR052043">
    <property type="entry name" value="PolySaccharide_Degr_Enz"/>
</dbReference>
<dbReference type="EMBL" id="BMFA01000005">
    <property type="protein sequence ID" value="GGB46760.1"/>
    <property type="molecule type" value="Genomic_DNA"/>
</dbReference>
<organism evidence="2 3">
    <name type="scientific">Roseibium aquae</name>
    <dbReference type="NCBI Taxonomy" id="1323746"/>
    <lineage>
        <taxon>Bacteria</taxon>
        <taxon>Pseudomonadati</taxon>
        <taxon>Pseudomonadota</taxon>
        <taxon>Alphaproteobacteria</taxon>
        <taxon>Hyphomicrobiales</taxon>
        <taxon>Stappiaceae</taxon>
        <taxon>Roseibium</taxon>
    </lineage>
</organism>